<feature type="compositionally biased region" description="Acidic residues" evidence="1">
    <location>
        <begin position="18"/>
        <end position="33"/>
    </location>
</feature>
<comment type="caution">
    <text evidence="4">The sequence shown here is derived from an EMBL/GenBank/DDBJ whole genome shotgun (WGS) entry which is preliminary data.</text>
</comment>
<feature type="region of interest" description="Disordered" evidence="1">
    <location>
        <begin position="1"/>
        <end position="55"/>
    </location>
</feature>
<gene>
    <name evidence="4" type="ORF">FisN_3Lh065</name>
</gene>
<feature type="transmembrane region" description="Helical" evidence="2">
    <location>
        <begin position="350"/>
        <end position="370"/>
    </location>
</feature>
<feature type="transmembrane region" description="Helical" evidence="2">
    <location>
        <begin position="272"/>
        <end position="290"/>
    </location>
</feature>
<dbReference type="PROSITE" id="PS50053">
    <property type="entry name" value="UBIQUITIN_2"/>
    <property type="match status" value="1"/>
</dbReference>
<reference evidence="4 5" key="1">
    <citation type="journal article" date="2015" name="Plant Cell">
        <title>Oil accumulation by the oleaginous diatom Fistulifera solaris as revealed by the genome and transcriptome.</title>
        <authorList>
            <person name="Tanaka T."/>
            <person name="Maeda Y."/>
            <person name="Veluchamy A."/>
            <person name="Tanaka M."/>
            <person name="Abida H."/>
            <person name="Marechal E."/>
            <person name="Bowler C."/>
            <person name="Muto M."/>
            <person name="Sunaga Y."/>
            <person name="Tanaka M."/>
            <person name="Yoshino T."/>
            <person name="Taniguchi T."/>
            <person name="Fukuda Y."/>
            <person name="Nemoto M."/>
            <person name="Matsumoto M."/>
            <person name="Wong P.S."/>
            <person name="Aburatani S."/>
            <person name="Fujibuchi W."/>
        </authorList>
    </citation>
    <scope>NUCLEOTIDE SEQUENCE [LARGE SCALE GENOMIC DNA]</scope>
    <source>
        <strain evidence="4 5">JPCC DA0580</strain>
    </source>
</reference>
<dbReference type="Proteomes" id="UP000198406">
    <property type="component" value="Unassembled WGS sequence"/>
</dbReference>
<dbReference type="InterPro" id="IPR000626">
    <property type="entry name" value="Ubiquitin-like_dom"/>
</dbReference>
<evidence type="ECO:0000256" key="2">
    <source>
        <dbReference type="SAM" id="Phobius"/>
    </source>
</evidence>
<dbReference type="InParanoid" id="A0A1Z5JYL3"/>
<keyword evidence="2" id="KW-0472">Membrane</keyword>
<dbReference type="GO" id="GO:0006511">
    <property type="term" value="P:ubiquitin-dependent protein catabolic process"/>
    <property type="evidence" value="ECO:0007669"/>
    <property type="project" value="TreeGrafter"/>
</dbReference>
<feature type="domain" description="Ubiquitin-like" evidence="3">
    <location>
        <begin position="59"/>
        <end position="126"/>
    </location>
</feature>
<keyword evidence="2" id="KW-0812">Transmembrane</keyword>
<dbReference type="SUPFAM" id="SSF54236">
    <property type="entry name" value="Ubiquitin-like"/>
    <property type="match status" value="1"/>
</dbReference>
<evidence type="ECO:0000259" key="3">
    <source>
        <dbReference type="PROSITE" id="PS50053"/>
    </source>
</evidence>
<dbReference type="AlphaFoldDB" id="A0A1Z5JYL3"/>
<dbReference type="OrthoDB" id="267397at2759"/>
<evidence type="ECO:0000313" key="4">
    <source>
        <dbReference type="EMBL" id="GAX19125.1"/>
    </source>
</evidence>
<dbReference type="GO" id="GO:0031593">
    <property type="term" value="F:polyubiquitin modification-dependent protein binding"/>
    <property type="evidence" value="ECO:0007669"/>
    <property type="project" value="TreeGrafter"/>
</dbReference>
<feature type="transmembrane region" description="Helical" evidence="2">
    <location>
        <begin position="197"/>
        <end position="220"/>
    </location>
</feature>
<sequence length="418" mass="46763">MRNQRRRYNPVASREEGANEETDDSEVIADETEESSRTNGSLAEEDASIASIPPPQDDFEVTILDFAQTKFSVPASPQWTIAQLMQAGAVVHKVSPSRQRLIFRGKLLADGDKTLQDYGITETGMIVHLFPKPRVVITNQNNNEANEPAVACEETNNEESGAHIPTIVMDASEAERRAEILVLGSPDFIEAQNNVKLFSFMLLLISSIELLNLMGVAMGVPQTEQLPDGGEPGNYLDDLFPQEPVNVTVTNQSMEEEAAANLYNHWGWPQTVDTFVSCLGIYVALIGLRASTENTVRLARQYMLGLFAAGGAWLLFNFVFMATVEEKVEEQREQEHAKDKDFTPMSNSDVYSQSLQVMVLPGIVWFMCWIRAWHFHHLLREADDEANERLRSQARDFDETNVNHDEELALSNGQAVLT</sequence>
<evidence type="ECO:0000256" key="1">
    <source>
        <dbReference type="SAM" id="MobiDB-lite"/>
    </source>
</evidence>
<dbReference type="GO" id="GO:0005829">
    <property type="term" value="C:cytosol"/>
    <property type="evidence" value="ECO:0007669"/>
    <property type="project" value="TreeGrafter"/>
</dbReference>
<accession>A0A1Z5JYL3</accession>
<name>A0A1Z5JYL3_FISSO</name>
<protein>
    <recommendedName>
        <fullName evidence="3">Ubiquitin-like domain-containing protein</fullName>
    </recommendedName>
</protein>
<dbReference type="EMBL" id="BDSP01000134">
    <property type="protein sequence ID" value="GAX19125.1"/>
    <property type="molecule type" value="Genomic_DNA"/>
</dbReference>
<dbReference type="PANTHER" id="PTHR10677:SF3">
    <property type="entry name" value="FI07626P-RELATED"/>
    <property type="match status" value="1"/>
</dbReference>
<dbReference type="PANTHER" id="PTHR10677">
    <property type="entry name" value="UBIQUILIN"/>
    <property type="match status" value="1"/>
</dbReference>
<dbReference type="Pfam" id="PF00240">
    <property type="entry name" value="ubiquitin"/>
    <property type="match status" value="1"/>
</dbReference>
<evidence type="ECO:0000313" key="5">
    <source>
        <dbReference type="Proteomes" id="UP000198406"/>
    </source>
</evidence>
<dbReference type="InterPro" id="IPR015496">
    <property type="entry name" value="Ubiquilin"/>
</dbReference>
<keyword evidence="5" id="KW-1185">Reference proteome</keyword>
<keyword evidence="2" id="KW-1133">Transmembrane helix</keyword>
<proteinExistence type="predicted"/>
<organism evidence="4 5">
    <name type="scientific">Fistulifera solaris</name>
    <name type="common">Oleaginous diatom</name>
    <dbReference type="NCBI Taxonomy" id="1519565"/>
    <lineage>
        <taxon>Eukaryota</taxon>
        <taxon>Sar</taxon>
        <taxon>Stramenopiles</taxon>
        <taxon>Ochrophyta</taxon>
        <taxon>Bacillariophyta</taxon>
        <taxon>Bacillariophyceae</taxon>
        <taxon>Bacillariophycidae</taxon>
        <taxon>Naviculales</taxon>
        <taxon>Naviculaceae</taxon>
        <taxon>Fistulifera</taxon>
    </lineage>
</organism>
<dbReference type="InterPro" id="IPR029071">
    <property type="entry name" value="Ubiquitin-like_domsf"/>
</dbReference>
<dbReference type="SMART" id="SM00213">
    <property type="entry name" value="UBQ"/>
    <property type="match status" value="1"/>
</dbReference>
<dbReference type="Gene3D" id="3.10.20.90">
    <property type="entry name" value="Phosphatidylinositol 3-kinase Catalytic Subunit, Chain A, domain 1"/>
    <property type="match status" value="1"/>
</dbReference>
<feature type="transmembrane region" description="Helical" evidence="2">
    <location>
        <begin position="302"/>
        <end position="324"/>
    </location>
</feature>